<accession>A0A4Y2SNA3</accession>
<evidence type="ECO:0000313" key="1">
    <source>
        <dbReference type="EMBL" id="GBN89784.1"/>
    </source>
</evidence>
<evidence type="ECO:0000313" key="2">
    <source>
        <dbReference type="Proteomes" id="UP000499080"/>
    </source>
</evidence>
<reference evidence="1 2" key="1">
    <citation type="journal article" date="2019" name="Sci. Rep.">
        <title>Orb-weaving spider Araneus ventricosus genome elucidates the spidroin gene catalogue.</title>
        <authorList>
            <person name="Kono N."/>
            <person name="Nakamura H."/>
            <person name="Ohtoshi R."/>
            <person name="Moran D.A.P."/>
            <person name="Shinohara A."/>
            <person name="Yoshida Y."/>
            <person name="Fujiwara M."/>
            <person name="Mori M."/>
            <person name="Tomita M."/>
            <person name="Arakawa K."/>
        </authorList>
    </citation>
    <scope>NUCLEOTIDE SEQUENCE [LARGE SCALE GENOMIC DNA]</scope>
</reference>
<gene>
    <name evidence="1" type="ORF">AVEN_119598_1</name>
</gene>
<keyword evidence="2" id="KW-1185">Reference proteome</keyword>
<dbReference type="EMBL" id="BGPR01022976">
    <property type="protein sequence ID" value="GBN89784.1"/>
    <property type="molecule type" value="Genomic_DNA"/>
</dbReference>
<name>A0A4Y2SNA3_ARAVE</name>
<sequence length="153" mass="17848">MRMNTELLDDTLDAIFEETDSKDSNGNESEMEELETEIHNQLFIAFPTKKPFADPTDKQVMELQQYIDSGSKLYYGLFTNKVKSLAYQYASKNQRKSQWAGVNVKVLQVTGCFFHSSPRRRLVFGQNRVTNFSRNNILTFFTNFGRVYNKFKL</sequence>
<proteinExistence type="predicted"/>
<protein>
    <submittedName>
        <fullName evidence="1">Uncharacterized protein</fullName>
    </submittedName>
</protein>
<dbReference type="Proteomes" id="UP000499080">
    <property type="component" value="Unassembled WGS sequence"/>
</dbReference>
<dbReference type="AlphaFoldDB" id="A0A4Y2SNA3"/>
<comment type="caution">
    <text evidence="1">The sequence shown here is derived from an EMBL/GenBank/DDBJ whole genome shotgun (WGS) entry which is preliminary data.</text>
</comment>
<organism evidence="1 2">
    <name type="scientific">Araneus ventricosus</name>
    <name type="common">Orbweaver spider</name>
    <name type="synonym">Epeira ventricosa</name>
    <dbReference type="NCBI Taxonomy" id="182803"/>
    <lineage>
        <taxon>Eukaryota</taxon>
        <taxon>Metazoa</taxon>
        <taxon>Ecdysozoa</taxon>
        <taxon>Arthropoda</taxon>
        <taxon>Chelicerata</taxon>
        <taxon>Arachnida</taxon>
        <taxon>Araneae</taxon>
        <taxon>Araneomorphae</taxon>
        <taxon>Entelegynae</taxon>
        <taxon>Araneoidea</taxon>
        <taxon>Araneidae</taxon>
        <taxon>Araneus</taxon>
    </lineage>
</organism>